<sequence>MTYFDLAFLKWLGTIRANTACSLDYLSIRFHRHCLIVETISPRMAEHIWAASVKASPQIPVRIYVDSQLYVKC</sequence>
<organism evidence="1 2">
    <name type="scientific">Spirulina subsalsa FACHB-351</name>
    <dbReference type="NCBI Taxonomy" id="234711"/>
    <lineage>
        <taxon>Bacteria</taxon>
        <taxon>Bacillati</taxon>
        <taxon>Cyanobacteriota</taxon>
        <taxon>Cyanophyceae</taxon>
        <taxon>Spirulinales</taxon>
        <taxon>Spirulinaceae</taxon>
        <taxon>Spirulina</taxon>
    </lineage>
</organism>
<reference evidence="1 2" key="1">
    <citation type="submission" date="2021-08" db="EMBL/GenBank/DDBJ databases">
        <title>Draft genome sequence of Spirulina subsalsa with high tolerance to salinity and hype-accumulation of phycocyanin.</title>
        <authorList>
            <person name="Pei H."/>
            <person name="Jiang L."/>
        </authorList>
    </citation>
    <scope>NUCLEOTIDE SEQUENCE [LARGE SCALE GENOMIC DNA]</scope>
    <source>
        <strain evidence="1 2">FACHB-351</strain>
    </source>
</reference>
<comment type="caution">
    <text evidence="1">The sequence shown here is derived from an EMBL/GenBank/DDBJ whole genome shotgun (WGS) entry which is preliminary data.</text>
</comment>
<proteinExistence type="predicted"/>
<keyword evidence="2" id="KW-1185">Reference proteome</keyword>
<gene>
    <name evidence="1" type="ORF">K4A83_19560</name>
</gene>
<protein>
    <submittedName>
        <fullName evidence="1">Uncharacterized protein</fullName>
    </submittedName>
</protein>
<name>A0ABT3LAB4_9CYAN</name>
<evidence type="ECO:0000313" key="2">
    <source>
        <dbReference type="Proteomes" id="UP001526426"/>
    </source>
</evidence>
<dbReference type="RefSeq" id="WP_265266364.1">
    <property type="nucleotide sequence ID" value="NZ_JAIHOM010000138.1"/>
</dbReference>
<dbReference type="EMBL" id="JAIHOM010000138">
    <property type="protein sequence ID" value="MCW6038453.1"/>
    <property type="molecule type" value="Genomic_DNA"/>
</dbReference>
<accession>A0ABT3LAB4</accession>
<evidence type="ECO:0000313" key="1">
    <source>
        <dbReference type="EMBL" id="MCW6038453.1"/>
    </source>
</evidence>
<dbReference type="Proteomes" id="UP001526426">
    <property type="component" value="Unassembled WGS sequence"/>
</dbReference>